<evidence type="ECO:0000256" key="9">
    <source>
        <dbReference type="SAM" id="Phobius"/>
    </source>
</evidence>
<evidence type="ECO:0000256" key="4">
    <source>
        <dbReference type="ARBA" id="ARBA00022475"/>
    </source>
</evidence>
<dbReference type="GeneID" id="95352753"/>
<dbReference type="Pfam" id="PF03547">
    <property type="entry name" value="Mem_trans"/>
    <property type="match status" value="1"/>
</dbReference>
<feature type="transmembrane region" description="Helical" evidence="9">
    <location>
        <begin position="312"/>
        <end position="331"/>
    </location>
</feature>
<dbReference type="InterPro" id="IPR004776">
    <property type="entry name" value="Mem_transp_PIN-like"/>
</dbReference>
<comment type="subcellular location">
    <subcellularLocation>
        <location evidence="1">Cell membrane</location>
        <topology evidence="1">Multi-pass membrane protein</topology>
    </subcellularLocation>
</comment>
<dbReference type="Gene3D" id="1.20.1530.20">
    <property type="match status" value="1"/>
</dbReference>
<protein>
    <submittedName>
        <fullName evidence="10">Membrane protein</fullName>
    </submittedName>
</protein>
<dbReference type="InterPro" id="IPR038770">
    <property type="entry name" value="Na+/solute_symporter_sf"/>
</dbReference>
<feature type="transmembrane region" description="Helical" evidence="9">
    <location>
        <begin position="126"/>
        <end position="146"/>
    </location>
</feature>
<dbReference type="Proteomes" id="UP000617734">
    <property type="component" value="Unassembled WGS sequence"/>
</dbReference>
<keyword evidence="6 9" id="KW-1133">Transmembrane helix</keyword>
<dbReference type="GO" id="GO:0055085">
    <property type="term" value="P:transmembrane transport"/>
    <property type="evidence" value="ECO:0007669"/>
    <property type="project" value="InterPro"/>
</dbReference>
<evidence type="ECO:0000256" key="1">
    <source>
        <dbReference type="ARBA" id="ARBA00004651"/>
    </source>
</evidence>
<comment type="similarity">
    <text evidence="2">Belongs to the auxin efflux carrier (TC 2.A.69) family.</text>
</comment>
<dbReference type="EMBL" id="BNBO01000009">
    <property type="protein sequence ID" value="GHH67533.1"/>
    <property type="molecule type" value="Genomic_DNA"/>
</dbReference>
<proteinExistence type="inferred from homology"/>
<comment type="caution">
    <text evidence="10">The sequence shown here is derived from an EMBL/GenBank/DDBJ whole genome shotgun (WGS) entry which is preliminary data.</text>
</comment>
<evidence type="ECO:0000256" key="6">
    <source>
        <dbReference type="ARBA" id="ARBA00022989"/>
    </source>
</evidence>
<evidence type="ECO:0000256" key="8">
    <source>
        <dbReference type="SAM" id="MobiDB-lite"/>
    </source>
</evidence>
<evidence type="ECO:0000313" key="10">
    <source>
        <dbReference type="EMBL" id="GHH67533.1"/>
    </source>
</evidence>
<accession>A0A919FK51</accession>
<reference evidence="10" key="1">
    <citation type="journal article" date="2014" name="Int. J. Syst. Evol. Microbiol.">
        <title>Complete genome sequence of Corynebacterium casei LMG S-19264T (=DSM 44701T), isolated from a smear-ripened cheese.</title>
        <authorList>
            <consortium name="US DOE Joint Genome Institute (JGI-PGF)"/>
            <person name="Walter F."/>
            <person name="Albersmeier A."/>
            <person name="Kalinowski J."/>
            <person name="Ruckert C."/>
        </authorList>
    </citation>
    <scope>NUCLEOTIDE SEQUENCE</scope>
    <source>
        <strain evidence="10">JCM 4646</strain>
    </source>
</reference>
<dbReference type="GO" id="GO:0005886">
    <property type="term" value="C:plasma membrane"/>
    <property type="evidence" value="ECO:0007669"/>
    <property type="project" value="UniProtKB-SubCell"/>
</dbReference>
<feature type="region of interest" description="Disordered" evidence="8">
    <location>
        <begin position="151"/>
        <end position="174"/>
    </location>
</feature>
<dbReference type="PANTHER" id="PTHR36838">
    <property type="entry name" value="AUXIN EFFLUX CARRIER FAMILY PROTEIN"/>
    <property type="match status" value="1"/>
</dbReference>
<evidence type="ECO:0000256" key="7">
    <source>
        <dbReference type="ARBA" id="ARBA00023136"/>
    </source>
</evidence>
<keyword evidence="3" id="KW-0813">Transport</keyword>
<evidence type="ECO:0000256" key="2">
    <source>
        <dbReference type="ARBA" id="ARBA00010145"/>
    </source>
</evidence>
<feature type="transmembrane region" description="Helical" evidence="9">
    <location>
        <begin position="37"/>
        <end position="56"/>
    </location>
</feature>
<dbReference type="AlphaFoldDB" id="A0A919FK51"/>
<evidence type="ECO:0000256" key="5">
    <source>
        <dbReference type="ARBA" id="ARBA00022692"/>
    </source>
</evidence>
<feature type="transmembrane region" description="Helical" evidence="9">
    <location>
        <begin position="68"/>
        <end position="90"/>
    </location>
</feature>
<evidence type="ECO:0000256" key="3">
    <source>
        <dbReference type="ARBA" id="ARBA00022448"/>
    </source>
</evidence>
<feature type="transmembrane region" description="Helical" evidence="9">
    <location>
        <begin position="6"/>
        <end position="25"/>
    </location>
</feature>
<dbReference type="RefSeq" id="WP_190210718.1">
    <property type="nucleotide sequence ID" value="NZ_BNBO01000009.1"/>
</dbReference>
<evidence type="ECO:0000313" key="11">
    <source>
        <dbReference type="Proteomes" id="UP000617734"/>
    </source>
</evidence>
<keyword evidence="7 9" id="KW-0472">Membrane</keyword>
<feature type="compositionally biased region" description="Low complexity" evidence="8">
    <location>
        <begin position="161"/>
        <end position="174"/>
    </location>
</feature>
<reference evidence="10" key="2">
    <citation type="submission" date="2020-09" db="EMBL/GenBank/DDBJ databases">
        <authorList>
            <person name="Sun Q."/>
            <person name="Ohkuma M."/>
        </authorList>
    </citation>
    <scope>NUCLEOTIDE SEQUENCE</scope>
    <source>
        <strain evidence="10">JCM 4646</strain>
    </source>
</reference>
<name>A0A919FK51_9ACTN</name>
<feature type="transmembrane region" description="Helical" evidence="9">
    <location>
        <begin position="102"/>
        <end position="120"/>
    </location>
</feature>
<keyword evidence="11" id="KW-1185">Reference proteome</keyword>
<gene>
    <name evidence="10" type="ORF">GCM10018781_22930</name>
</gene>
<organism evidence="10 11">
    <name type="scientific">Kitasatospora indigofera</name>
    <dbReference type="NCBI Taxonomy" id="67307"/>
    <lineage>
        <taxon>Bacteria</taxon>
        <taxon>Bacillati</taxon>
        <taxon>Actinomycetota</taxon>
        <taxon>Actinomycetes</taxon>
        <taxon>Kitasatosporales</taxon>
        <taxon>Streptomycetaceae</taxon>
        <taxon>Kitasatospora</taxon>
    </lineage>
</organism>
<keyword evidence="5 9" id="KW-0812">Transmembrane</keyword>
<sequence>MPSLYPLLSAFVPIWVLTAVGYLLARTGLLGEHAEDVLGRFVFHVAMPAALFGMLARTPLGSFVNASMLAFAAGTVLASLLGVAVSRWVFGRRPADQAISAMAAGYVNSANLGIPVAVQVLGDATFIAPVLLFQVLLVTPVVLATLEAGGAGPERPGGPGAEAASGGHGPASRPAADRLRRVLLLPLRNPVILASGLGCAVSASGRHLPQALAHSCELLGGAGVPTALVVLGMSLHGRPAVSGAGLPAEVGASVLIKTLVQPLVAFAVGSLVLRLPPHQLLAVVVCSALPTAQNVFVYARQYELSTVLARDSVLYSTLLSMVTLSGAAWVLGSAPH</sequence>
<keyword evidence="4" id="KW-1003">Cell membrane</keyword>
<feature type="compositionally biased region" description="Gly residues" evidence="8">
    <location>
        <begin position="151"/>
        <end position="160"/>
    </location>
</feature>
<dbReference type="PANTHER" id="PTHR36838:SF3">
    <property type="entry name" value="TRANSPORTER AUXIN EFFLUX CARRIER EC FAMILY"/>
    <property type="match status" value="1"/>
</dbReference>